<sequence length="121" mass="14293">HYCTNVEPWMPEHFVSFTRPFFTCKNNEAEHYLFYRGIDQPVAQVKGLLVFALTIKKAYTGLKGTKVPYDIIKEIVSAALLFWVCNSKMWAEWWMKNLHVVGLDYYKNGSYGYITEYNFEE</sequence>
<dbReference type="Proteomes" id="UP000017559">
    <property type="component" value="Unassembled WGS sequence"/>
</dbReference>
<name>V2W3Q6_MONRO</name>
<comment type="caution">
    <text evidence="1">The sequence shown here is derived from an EMBL/GenBank/DDBJ whole genome shotgun (WGS) entry which is preliminary data.</text>
</comment>
<dbReference type="AlphaFoldDB" id="V2W3Q6"/>
<proteinExistence type="predicted"/>
<accession>V2W3Q6</accession>
<dbReference type="HOGENOM" id="CLU_2043684_0_0_1"/>
<protein>
    <submittedName>
        <fullName evidence="1">Uncharacterized protein</fullName>
    </submittedName>
</protein>
<gene>
    <name evidence="1" type="ORF">Moror_11251</name>
</gene>
<dbReference type="KEGG" id="mrr:Moror_11251"/>
<evidence type="ECO:0000313" key="1">
    <source>
        <dbReference type="EMBL" id="ESK81438.1"/>
    </source>
</evidence>
<keyword evidence="2" id="KW-1185">Reference proteome</keyword>
<evidence type="ECO:0000313" key="2">
    <source>
        <dbReference type="Proteomes" id="UP000017559"/>
    </source>
</evidence>
<feature type="non-terminal residue" evidence="1">
    <location>
        <position position="1"/>
    </location>
</feature>
<dbReference type="EMBL" id="AWSO01002460">
    <property type="protein sequence ID" value="ESK81438.1"/>
    <property type="molecule type" value="Genomic_DNA"/>
</dbReference>
<organism evidence="1 2">
    <name type="scientific">Moniliophthora roreri (strain MCA 2997)</name>
    <name type="common">Cocoa frosty pod rot fungus</name>
    <name type="synonym">Crinipellis roreri</name>
    <dbReference type="NCBI Taxonomy" id="1381753"/>
    <lineage>
        <taxon>Eukaryota</taxon>
        <taxon>Fungi</taxon>
        <taxon>Dikarya</taxon>
        <taxon>Basidiomycota</taxon>
        <taxon>Agaricomycotina</taxon>
        <taxon>Agaricomycetes</taxon>
        <taxon>Agaricomycetidae</taxon>
        <taxon>Agaricales</taxon>
        <taxon>Marasmiineae</taxon>
        <taxon>Marasmiaceae</taxon>
        <taxon>Moniliophthora</taxon>
    </lineage>
</organism>
<reference evidence="1 2" key="1">
    <citation type="journal article" date="2014" name="BMC Genomics">
        <title>Genome and secretome analysis of the hemibiotrophic fungal pathogen, Moniliophthora roreri, which causes frosty pod rot disease of cacao: mechanisms of the biotrophic and necrotrophic phases.</title>
        <authorList>
            <person name="Meinhardt L.W."/>
            <person name="Costa G.G.L."/>
            <person name="Thomazella D.P.T."/>
            <person name="Teixeira P.J.P.L."/>
            <person name="Carazzolle M.F."/>
            <person name="Schuster S.C."/>
            <person name="Carlson J.E."/>
            <person name="Guiltinan M.J."/>
            <person name="Mieczkowski P."/>
            <person name="Farmer A."/>
            <person name="Ramaraj T."/>
            <person name="Crozier J."/>
            <person name="Davis R.E."/>
            <person name="Shao J."/>
            <person name="Melnick R.L."/>
            <person name="Pereira G.A.G."/>
            <person name="Bailey B.A."/>
        </authorList>
    </citation>
    <scope>NUCLEOTIDE SEQUENCE [LARGE SCALE GENOMIC DNA]</scope>
    <source>
        <strain evidence="1 2">MCA 2997</strain>
    </source>
</reference>